<dbReference type="eggNOG" id="COG0451">
    <property type="taxonomic scope" value="Bacteria"/>
</dbReference>
<dbReference type="Proteomes" id="UP000027725">
    <property type="component" value="Unassembled WGS sequence"/>
</dbReference>
<comment type="similarity">
    <text evidence="2">Belongs to the NAD(P)-dependent epimerase/dehydratase family. Dihydroflavonol-4-reductase subfamily.</text>
</comment>
<sequence>MARTILVTGITGFIAKRIAYDLLARGDTVRGTLRKAARGDEVRAAMHGLPPEALERLSFVEADLMDNRGWAAAMEGVDAVLHTASPFPLSKPKDEMDIISPAVEGTKRVLRAAQKAGVTRVVLTSSMEAVMHGVSSKPMTEADWSDPEAPSCSPYTRSKIFAERAAWSVVEDHPEMQLTVINPGLVCGTPMDRHTGSSVAVIERIVAGRDPMLPDLDLPVVDVADVSAAHIAALDHAESIGRRYICAERFISFRDMAAAIKVALPERRIAQKVAPKFLLSLLGLFDAQIALILPLVGKKMTLSHAAATRDLGITFVPADEAAVRTAQFIAAK</sequence>
<dbReference type="STRING" id="1185766.SAMN05216224_101905"/>
<dbReference type="EMBL" id="JHEH01000017">
    <property type="protein sequence ID" value="KEP69189.1"/>
    <property type="molecule type" value="Genomic_DNA"/>
</dbReference>
<dbReference type="SUPFAM" id="SSF51735">
    <property type="entry name" value="NAD(P)-binding Rossmann-fold domains"/>
    <property type="match status" value="1"/>
</dbReference>
<dbReference type="PANTHER" id="PTHR10366:SF564">
    <property type="entry name" value="STEROL-4-ALPHA-CARBOXYLATE 3-DEHYDROGENASE, DECARBOXYLATING"/>
    <property type="match status" value="1"/>
</dbReference>
<name>A0A074TBU7_9RHOB</name>
<comment type="caution">
    <text evidence="4">The sequence shown here is derived from an EMBL/GenBank/DDBJ whole genome shotgun (WGS) entry which is preliminary data.</text>
</comment>
<gene>
    <name evidence="4" type="ORF">DL1_05470</name>
</gene>
<evidence type="ECO:0000313" key="4">
    <source>
        <dbReference type="EMBL" id="KEP69189.1"/>
    </source>
</evidence>
<keyword evidence="1" id="KW-0560">Oxidoreductase</keyword>
<dbReference type="OrthoDB" id="9778052at2"/>
<evidence type="ECO:0000256" key="1">
    <source>
        <dbReference type="ARBA" id="ARBA00023002"/>
    </source>
</evidence>
<accession>A0A074TBU7</accession>
<evidence type="ECO:0000256" key="2">
    <source>
        <dbReference type="ARBA" id="ARBA00023445"/>
    </source>
</evidence>
<dbReference type="Pfam" id="PF01370">
    <property type="entry name" value="Epimerase"/>
    <property type="match status" value="1"/>
</dbReference>
<protein>
    <submittedName>
        <fullName evidence="4">Dihydrokaempferol 4-reductase</fullName>
    </submittedName>
</protein>
<proteinExistence type="inferred from homology"/>
<keyword evidence="5" id="KW-1185">Reference proteome</keyword>
<reference evidence="4 5" key="1">
    <citation type="submission" date="2014-03" db="EMBL/GenBank/DDBJ databases">
        <title>The draft genome sequence of Thioclava dalianensis DLFJ1-1.</title>
        <authorList>
            <person name="Lai Q."/>
            <person name="Shao Z."/>
        </authorList>
    </citation>
    <scope>NUCLEOTIDE SEQUENCE [LARGE SCALE GENOMIC DNA]</scope>
    <source>
        <strain evidence="4 5">DLFJ1-1</strain>
    </source>
</reference>
<dbReference type="GO" id="GO:0016616">
    <property type="term" value="F:oxidoreductase activity, acting on the CH-OH group of donors, NAD or NADP as acceptor"/>
    <property type="evidence" value="ECO:0007669"/>
    <property type="project" value="TreeGrafter"/>
</dbReference>
<dbReference type="Gene3D" id="3.40.50.720">
    <property type="entry name" value="NAD(P)-binding Rossmann-like Domain"/>
    <property type="match status" value="1"/>
</dbReference>
<dbReference type="AlphaFoldDB" id="A0A074TBU7"/>
<feature type="domain" description="NAD-dependent epimerase/dehydratase" evidence="3">
    <location>
        <begin position="5"/>
        <end position="244"/>
    </location>
</feature>
<evidence type="ECO:0000259" key="3">
    <source>
        <dbReference type="Pfam" id="PF01370"/>
    </source>
</evidence>
<dbReference type="InterPro" id="IPR036291">
    <property type="entry name" value="NAD(P)-bd_dom_sf"/>
</dbReference>
<dbReference type="InterPro" id="IPR050425">
    <property type="entry name" value="NAD(P)_dehydrat-like"/>
</dbReference>
<dbReference type="RefSeq" id="WP_038067205.1">
    <property type="nucleotide sequence ID" value="NZ_FOVB01000001.1"/>
</dbReference>
<dbReference type="InterPro" id="IPR001509">
    <property type="entry name" value="Epimerase_deHydtase"/>
</dbReference>
<dbReference type="PANTHER" id="PTHR10366">
    <property type="entry name" value="NAD DEPENDENT EPIMERASE/DEHYDRATASE"/>
    <property type="match status" value="1"/>
</dbReference>
<evidence type="ECO:0000313" key="5">
    <source>
        <dbReference type="Proteomes" id="UP000027725"/>
    </source>
</evidence>
<organism evidence="4 5">
    <name type="scientific">Thioclava dalianensis</name>
    <dbReference type="NCBI Taxonomy" id="1185766"/>
    <lineage>
        <taxon>Bacteria</taxon>
        <taxon>Pseudomonadati</taxon>
        <taxon>Pseudomonadota</taxon>
        <taxon>Alphaproteobacteria</taxon>
        <taxon>Rhodobacterales</taxon>
        <taxon>Paracoccaceae</taxon>
        <taxon>Thioclava</taxon>
    </lineage>
</organism>